<proteinExistence type="predicted"/>
<feature type="compositionally biased region" description="Basic and acidic residues" evidence="1">
    <location>
        <begin position="250"/>
        <end position="260"/>
    </location>
</feature>
<evidence type="ECO:0000256" key="1">
    <source>
        <dbReference type="SAM" id="MobiDB-lite"/>
    </source>
</evidence>
<dbReference type="EMBL" id="KU291947">
    <property type="protein sequence ID" value="AOX47543.1"/>
    <property type="molecule type" value="Genomic_RNA"/>
</dbReference>
<organism evidence="2">
    <name type="scientific">Ceratobasidium virus A</name>
    <dbReference type="NCBI Taxonomy" id="1964425"/>
    <lineage>
        <taxon>Viruses</taxon>
    </lineage>
</organism>
<feature type="region of interest" description="Disordered" evidence="1">
    <location>
        <begin position="165"/>
        <end position="195"/>
    </location>
</feature>
<evidence type="ECO:0000313" key="2">
    <source>
        <dbReference type="EMBL" id="AOX47543.1"/>
    </source>
</evidence>
<feature type="compositionally biased region" description="Basic and acidic residues" evidence="1">
    <location>
        <begin position="174"/>
        <end position="192"/>
    </location>
</feature>
<protein>
    <submittedName>
        <fullName evidence="2">Uncharacterized protein</fullName>
    </submittedName>
</protein>
<reference evidence="2" key="1">
    <citation type="submission" date="2015-12" db="EMBL/GenBank/DDBJ databases">
        <title>Australian terrestrial orchids and their fungal symbionts are hosts of divergent viruses.</title>
        <authorList>
            <person name="Ong J.W.L."/>
            <person name="Li H."/>
            <person name="Sivasithamparam K."/>
            <person name="Dixon K.W."/>
            <person name="Jones M.G.K."/>
            <person name="Wylie S.J."/>
        </authorList>
    </citation>
    <scope>NUCLEOTIDE SEQUENCE</scope>
    <source>
        <strain evidence="2">Murdoch-2</strain>
    </source>
</reference>
<accession>A0A288QF26</accession>
<sequence>MNNINSQVCLIDPNSREPTRQSWKLYTSTQPFIFAKMTNLSLDGQQLIKETHNNQSILRIKDTPFAFIKNASLTKIITVVKTSLPEAQIVPQSQDCYELYIPTPTAPAQPPNPTHRNKAGKLTCKIDCTVHVRLCNEHDTPYSPLHAACLEKGFHQQSKCNKIPNCPQSRNKGFKGDTDKDSEKAKKPRVDDPTPLADRSCDCTGCTTIITNPRSDLVGKKIFCSRDCASKRCPTHSPKDQAPPPNPKGPKPEGNKRKTFDNSPYRTMEYRMPKKAVSTLESITEFPSKEEAFVQQVSKTIRETPANYKEFFAKLSYMSRKIGTDMHKDIRGHETVFKTTLAVIAASDTAAGHGYAKLMSFLRFSKFSWHATACSLDLFSINGDSTINAILHGIDFSKAMFGSPRLKVWLPAALPPNVWPNDEGKTARTRTFHAAKVTNRLRQENGKGAAFLPDDNEDLEFINIPVEGNDVLFEAHPNPAEGDCLYKAIERLNKNDPEPIDLSYVPQVPTSYNDIKAHHPKLLEHFDFYNVMGGAFFGDREPTLKRPKLGLTETGPATFHWVPLKPNEDKEAVPGGSITPLSDVQARIRKYIDQATKVPAKPKLDPTTPQTQLESLLGNAPASDSISPIASTIKAIPSTISGIKVDPANTSRISKGLGSITDRVSNFITRAVAKTIATTKKARATDRTAVAVNVEHTTNMLISSFNKVTMDSSKKITVDKSRFVTKNAGLFYTTSDDLSEHRAIADSSIETTAQQFGLNTTSRDNAKVTSDLLKLAQLAPNNAILKDPSTCAAIINYTKNLRTSDVVPVINRFLRLLSFLPPTMAVNALFDVQVIQPSTTARDEYTVGTSLYPMIDFTNSKRPTTVPGYFIPQHVFLSLINPYHTPEERKAIMWATFFNGAFSPSLAGQKRIDFVLNVFCPLFDDVVSENLAAQYKTKLVKILTKWQDFIRYKDWFEDTPAKQRDASETKALQQIEAQYDFVSKITVWSSKHIDTKPHNWPVIADTVDISDFEFIPITERELVSSVDVIEATIPYLPHPILPVTYNMETTYVGASTTQPAGLINFKPSYNVAATGNTPKTVVYVNTIPSPDQNFAPSTDIKLGGKDFKYTLPSSFVAPRMWNNSTHAVETDVSLTTATGSKVTEPFDLLPDITKHLQPQTFSRELTEANRALGGLNTDERAAVMAFVLNLATVNKYQAPATSFSITTAPVTTIEGIENAHPFYLAENKDTISSVDSTYVASLCSDAFTSTFGQTYHTNGHYRPNHTSINDGVLPAHSSILRVLHAAKIAMLPLNLEPMLFSSTTLLDWADFLETTGDYIVRAIDGIYEDREIPLSDIFFPSTYTTTNDNDDMAAAQRREMFLAPQFLPNQIAADFSKTKFQMKFTRMFTTLSSPYIAQLMQNGAAIRPRRSAVKVATSTISESDLDLTTGNVLNKEQYYDGTDRRTMWNSTDIDAIQKATIQLDRPMQATSSRLYSSEELAPVSRLMMYISTPAQRHHNTYDATRYTIIAAHSQKYYARESTSVTSLFADYSTPFILRSPNIDFPHRLATATEYYTDSVDDKSTLYSSFSLGFSRAATMLGQIARASPKASEK</sequence>
<feature type="region of interest" description="Disordered" evidence="1">
    <location>
        <begin position="232"/>
        <end position="263"/>
    </location>
</feature>
<name>A0A288QF26_9VIRU</name>